<dbReference type="RefSeq" id="WP_209211482.1">
    <property type="nucleotide sequence ID" value="NZ_JAFFZM010000008.1"/>
</dbReference>
<keyword evidence="2" id="KW-1185">Reference proteome</keyword>
<sequence>MITALRAFAPLRLRGARLCGARLCGARLCGARLCGARLCGLRCALGAFALGALLGAYACDSLQTPPFAAQCTGEGLPTQDRSSVHAPPHMPRCAVPSAGCPLHSENGDGRVGVCAVAPRTAPFRPRNPREGGKL</sequence>
<dbReference type="Pfam" id="PF00805">
    <property type="entry name" value="Pentapeptide"/>
    <property type="match status" value="1"/>
</dbReference>
<dbReference type="SUPFAM" id="SSF141571">
    <property type="entry name" value="Pentapeptide repeat-like"/>
    <property type="match status" value="1"/>
</dbReference>
<protein>
    <submittedName>
        <fullName evidence="1">Pentapeptide repeat-containing protein</fullName>
    </submittedName>
</protein>
<gene>
    <name evidence="1" type="ORF">JW613_16035</name>
</gene>
<reference evidence="1 2" key="1">
    <citation type="submission" date="2021-02" db="EMBL/GenBank/DDBJ databases">
        <title>Streptomyces spirodelae sp. nov., isolated from duckweed.</title>
        <authorList>
            <person name="Saimee Y."/>
            <person name="Duangmal K."/>
        </authorList>
    </citation>
    <scope>NUCLEOTIDE SEQUENCE [LARGE SCALE GENOMIC DNA]</scope>
    <source>
        <strain evidence="1 2">DSM 42105</strain>
    </source>
</reference>
<accession>A0ABS3XWL5</accession>
<dbReference type="Proteomes" id="UP000721954">
    <property type="component" value="Unassembled WGS sequence"/>
</dbReference>
<comment type="caution">
    <text evidence="1">The sequence shown here is derived from an EMBL/GenBank/DDBJ whole genome shotgun (WGS) entry which is preliminary data.</text>
</comment>
<dbReference type="InterPro" id="IPR001646">
    <property type="entry name" value="5peptide_repeat"/>
</dbReference>
<organism evidence="1 2">
    <name type="scientific">Streptomyces smyrnaeus</name>
    <dbReference type="NCBI Taxonomy" id="1387713"/>
    <lineage>
        <taxon>Bacteria</taxon>
        <taxon>Bacillati</taxon>
        <taxon>Actinomycetota</taxon>
        <taxon>Actinomycetes</taxon>
        <taxon>Kitasatosporales</taxon>
        <taxon>Streptomycetaceae</taxon>
        <taxon>Streptomyces</taxon>
    </lineage>
</organism>
<evidence type="ECO:0000313" key="2">
    <source>
        <dbReference type="Proteomes" id="UP000721954"/>
    </source>
</evidence>
<name>A0ABS3XWL5_9ACTN</name>
<dbReference type="EMBL" id="JAFFZM010000008">
    <property type="protein sequence ID" value="MBO8199797.1"/>
    <property type="molecule type" value="Genomic_DNA"/>
</dbReference>
<evidence type="ECO:0000313" key="1">
    <source>
        <dbReference type="EMBL" id="MBO8199797.1"/>
    </source>
</evidence>
<dbReference type="GeneID" id="96264096"/>
<proteinExistence type="predicted"/>